<reference evidence="1" key="1">
    <citation type="submission" date="2016-07" db="EMBL/GenBank/DDBJ databases">
        <title>Microvirga ossetica sp. nov. a new species of rhizobia isolated from root nodules of the legume species Vicia alpestris Steven originated from North Ossetia region in the Caucasus.</title>
        <authorList>
            <person name="Safronova V.I."/>
            <person name="Kuznetsova I.G."/>
            <person name="Sazanova A.L."/>
            <person name="Belimov A."/>
            <person name="Andronov E."/>
            <person name="Osledkin Y.S."/>
            <person name="Onishchuk O.P."/>
            <person name="Kurchak O.N."/>
            <person name="Shaposhnikov A.I."/>
            <person name="Willems A."/>
            <person name="Tikhonovich I.A."/>
        </authorList>
    </citation>
    <scope>NUCLEOTIDE SEQUENCE [LARGE SCALE GENOMIC DNA]</scope>
    <source>
        <strain evidence="1">V5/3M</strain>
    </source>
</reference>
<organism evidence="1">
    <name type="scientific">Microvirga ossetica</name>
    <dbReference type="NCBI Taxonomy" id="1882682"/>
    <lineage>
        <taxon>Bacteria</taxon>
        <taxon>Pseudomonadati</taxon>
        <taxon>Pseudomonadota</taxon>
        <taxon>Alphaproteobacteria</taxon>
        <taxon>Hyphomicrobiales</taxon>
        <taxon>Methylobacteriaceae</taxon>
        <taxon>Microvirga</taxon>
    </lineage>
</organism>
<sequence>MTLTQSKKASMADSRNTMVLVKEAQAARVRAHIRAMVSRLVARTRKGENQPAKFAELPFLEGIALRKQL</sequence>
<proteinExistence type="predicted"/>
<accession>A0A1B2EC43</accession>
<protein>
    <submittedName>
        <fullName evidence="1">Uncharacterized protein</fullName>
    </submittedName>
</protein>
<dbReference type="EMBL" id="CP016616">
    <property type="protein sequence ID" value="ANY77442.1"/>
    <property type="molecule type" value="Genomic_DNA"/>
</dbReference>
<dbReference type="AlphaFoldDB" id="A0A1B2EC43"/>
<gene>
    <name evidence="1" type="ORF">BB934_03735</name>
</gene>
<evidence type="ECO:0000313" key="1">
    <source>
        <dbReference type="EMBL" id="ANY77442.1"/>
    </source>
</evidence>
<dbReference type="KEGG" id="moc:BB934_03735"/>
<name>A0A1B2EC43_9HYPH</name>